<name>A0ABX5M6V8_9PROT</name>
<comment type="caution">
    <text evidence="2">The sequence shown here is derived from an EMBL/GenBank/DDBJ whole genome shotgun (WGS) entry which is preliminary data.</text>
</comment>
<protein>
    <recommendedName>
        <fullName evidence="1">DSBA-like thioredoxin domain-containing protein</fullName>
    </recommendedName>
</protein>
<reference evidence="2 3" key="1">
    <citation type="submission" date="2018-04" db="EMBL/GenBank/DDBJ databases">
        <title>Active sludge and wastewater microbial communities from Klosterneuburg, Austria.</title>
        <authorList>
            <person name="Wagner M."/>
        </authorList>
    </citation>
    <scope>NUCLEOTIDE SEQUENCE [LARGE SCALE GENOMIC DNA]</scope>
    <source>
        <strain evidence="2 3">Nm 57</strain>
    </source>
</reference>
<accession>A0ABX5M6V8</accession>
<dbReference type="PANTHER" id="PTHR13887:SF54">
    <property type="entry name" value="DSBA FAMILY PROTEIN"/>
    <property type="match status" value="1"/>
</dbReference>
<evidence type="ECO:0000259" key="1">
    <source>
        <dbReference type="Pfam" id="PF01323"/>
    </source>
</evidence>
<dbReference type="InterPro" id="IPR001853">
    <property type="entry name" value="DSBA-like_thioredoxin_dom"/>
</dbReference>
<gene>
    <name evidence="2" type="ORF">C8R14_12340</name>
</gene>
<organism evidence="2 3">
    <name type="scientific">Nitrosomonas eutropha</name>
    <dbReference type="NCBI Taxonomy" id="916"/>
    <lineage>
        <taxon>Bacteria</taxon>
        <taxon>Pseudomonadati</taxon>
        <taxon>Pseudomonadota</taxon>
        <taxon>Betaproteobacteria</taxon>
        <taxon>Nitrosomonadales</taxon>
        <taxon>Nitrosomonadaceae</taxon>
        <taxon>Nitrosomonas</taxon>
    </lineage>
</organism>
<keyword evidence="3" id="KW-1185">Reference proteome</keyword>
<proteinExistence type="predicted"/>
<dbReference type="PANTHER" id="PTHR13887">
    <property type="entry name" value="GLUTATHIONE S-TRANSFERASE KAPPA"/>
    <property type="match status" value="1"/>
</dbReference>
<dbReference type="CDD" id="cd03025">
    <property type="entry name" value="DsbA_FrnE_like"/>
    <property type="match status" value="1"/>
</dbReference>
<dbReference type="Gene3D" id="1.10.472.60">
    <property type="entry name" value="putative protein disulfide isomerase domain"/>
    <property type="match status" value="1"/>
</dbReference>
<feature type="domain" description="DSBA-like thioredoxin" evidence="1">
    <location>
        <begin position="17"/>
        <end position="205"/>
    </location>
</feature>
<dbReference type="EMBL" id="QICQ01000023">
    <property type="protein sequence ID" value="PXV79430.1"/>
    <property type="molecule type" value="Genomic_DNA"/>
</dbReference>
<evidence type="ECO:0000313" key="3">
    <source>
        <dbReference type="Proteomes" id="UP000247780"/>
    </source>
</evidence>
<sequence>MFPGSRYKKLVLWYIADPMCSWCWGFAPVIEQIRQEYSASLTIELMPGGLRPGTNMPLLPEKKAQILQHWHTVHTKTGQPFTFENALPEGFIYDTEPACRSVVSMSLIESEKIFPLFAAIQHAFYVEQKDVTQFSVLAKLAADLDISALQFASVFQSEEAKQQTLAGFHRAAQWGISGFPALVAESGTDRHLITTGYRPIESLRRLLDTWLQQHEV</sequence>
<dbReference type="InterPro" id="IPR036249">
    <property type="entry name" value="Thioredoxin-like_sf"/>
</dbReference>
<evidence type="ECO:0000313" key="2">
    <source>
        <dbReference type="EMBL" id="PXV79430.1"/>
    </source>
</evidence>
<dbReference type="SUPFAM" id="SSF52833">
    <property type="entry name" value="Thioredoxin-like"/>
    <property type="match status" value="1"/>
</dbReference>
<dbReference type="Proteomes" id="UP000247780">
    <property type="component" value="Unassembled WGS sequence"/>
</dbReference>
<dbReference type="Gene3D" id="3.40.30.10">
    <property type="entry name" value="Glutaredoxin"/>
    <property type="match status" value="1"/>
</dbReference>
<dbReference type="Pfam" id="PF01323">
    <property type="entry name" value="DSBA"/>
    <property type="match status" value="1"/>
</dbReference>